<evidence type="ECO:0000313" key="2">
    <source>
        <dbReference type="Proteomes" id="UP000244056"/>
    </source>
</evidence>
<reference evidence="1 2" key="1">
    <citation type="submission" date="2017-03" db="EMBL/GenBank/DDBJ databases">
        <title>Comparative genomics of the toxic Baltic Sea cyanobacteria Nodularia spumigena UHCC 0039 and its response on varying salinity.</title>
        <authorList>
            <person name="Teikari J.E."/>
        </authorList>
    </citation>
    <scope>NUCLEOTIDE SEQUENCE [LARGE SCALE GENOMIC DNA]</scope>
    <source>
        <strain evidence="1 2">UHCC 0039</strain>
    </source>
</reference>
<dbReference type="Proteomes" id="UP000244056">
    <property type="component" value="Chromosome"/>
</dbReference>
<dbReference type="AlphaFoldDB" id="A0A2S0Q679"/>
<proteinExistence type="predicted"/>
<name>A0A2S0Q679_NODSP</name>
<accession>A0A2S0Q679</accession>
<organism evidence="1 2">
    <name type="scientific">Nodularia spumigena UHCC 0039</name>
    <dbReference type="NCBI Taxonomy" id="1914872"/>
    <lineage>
        <taxon>Bacteria</taxon>
        <taxon>Bacillati</taxon>
        <taxon>Cyanobacteriota</taxon>
        <taxon>Cyanophyceae</taxon>
        <taxon>Nostocales</taxon>
        <taxon>Nodulariaceae</taxon>
        <taxon>Nodularia</taxon>
    </lineage>
</organism>
<dbReference type="EMBL" id="CP020114">
    <property type="protein sequence ID" value="AVZ29923.1"/>
    <property type="molecule type" value="Genomic_DNA"/>
</dbReference>
<dbReference type="KEGG" id="nsp:BMF81_00922"/>
<gene>
    <name evidence="1" type="ORF">BMF81_00922</name>
</gene>
<sequence length="102" mass="11474">METSPPPPLLVKAIVYTQVLSSCLTAFRSPLTPLYKGGTRIKVPLFKGDLGGSDHLCVHRSLVKERGDQELDIKPRRMEYCYRNAKDERGYTNTAHLRGLNS</sequence>
<evidence type="ECO:0000313" key="1">
    <source>
        <dbReference type="EMBL" id="AVZ29923.1"/>
    </source>
</evidence>
<protein>
    <submittedName>
        <fullName evidence="1">Uncharacterized protein</fullName>
    </submittedName>
</protein>